<dbReference type="GO" id="GO:0004601">
    <property type="term" value="F:peroxidase activity"/>
    <property type="evidence" value="ECO:0007669"/>
    <property type="project" value="UniProtKB-KW"/>
</dbReference>
<organism evidence="1 2">
    <name type="scientific">Staphylococcus aureus</name>
    <dbReference type="NCBI Taxonomy" id="1280"/>
    <lineage>
        <taxon>Bacteria</taxon>
        <taxon>Bacillati</taxon>
        <taxon>Bacillota</taxon>
        <taxon>Bacilli</taxon>
        <taxon>Bacillales</taxon>
        <taxon>Staphylococcaceae</taxon>
        <taxon>Staphylococcus</taxon>
    </lineage>
</organism>
<keyword evidence="1" id="KW-0560">Oxidoreductase</keyword>
<evidence type="ECO:0000313" key="1">
    <source>
        <dbReference type="EMBL" id="SUK31350.1"/>
    </source>
</evidence>
<dbReference type="EC" id="1.11.1.15" evidence="1"/>
<protein>
    <submittedName>
        <fullName evidence="1">Alkyl hydroperoxide reductase protein C</fullName>
        <ecNumber evidence="1">1.11.1.15</ecNumber>
    </submittedName>
</protein>
<sequence length="30" mass="3508">MSLINKEILPFTAQAFDPKKINLKKLHKKI</sequence>
<dbReference type="AlphaFoldDB" id="A0A380DIV6"/>
<name>A0A380DIV6_STAAU</name>
<accession>A0A380DIV6</accession>
<proteinExistence type="predicted"/>
<dbReference type="Proteomes" id="UP000255091">
    <property type="component" value="Unassembled WGS sequence"/>
</dbReference>
<keyword evidence="1" id="KW-0575">Peroxidase</keyword>
<reference evidence="1 2" key="1">
    <citation type="submission" date="2018-06" db="EMBL/GenBank/DDBJ databases">
        <authorList>
            <consortium name="Pathogen Informatics"/>
            <person name="Doyle S."/>
        </authorList>
    </citation>
    <scope>NUCLEOTIDE SEQUENCE [LARGE SCALE GENOMIC DNA]</scope>
    <source>
        <strain evidence="1 2">NCTC6133</strain>
    </source>
</reference>
<gene>
    <name evidence="1" type="primary">ahpC_2</name>
    <name evidence="1" type="ORF">NCTC6133_00430</name>
</gene>
<evidence type="ECO:0000313" key="2">
    <source>
        <dbReference type="Proteomes" id="UP000255091"/>
    </source>
</evidence>
<dbReference type="EMBL" id="UHAP01000001">
    <property type="protein sequence ID" value="SUK31350.1"/>
    <property type="molecule type" value="Genomic_DNA"/>
</dbReference>